<name>A0ABR6KIX5_9BACT</name>
<evidence type="ECO:0000256" key="3">
    <source>
        <dbReference type="ARBA" id="ARBA00022452"/>
    </source>
</evidence>
<evidence type="ECO:0000256" key="8">
    <source>
        <dbReference type="ARBA" id="ARBA00023170"/>
    </source>
</evidence>
<feature type="domain" description="TonB-dependent receptor-like beta-barrel" evidence="12">
    <location>
        <begin position="136"/>
        <end position="620"/>
    </location>
</feature>
<dbReference type="EMBL" id="JACHOC010000002">
    <property type="protein sequence ID" value="MBB4621386.1"/>
    <property type="molecule type" value="Genomic_DNA"/>
</dbReference>
<dbReference type="SUPFAM" id="SSF56935">
    <property type="entry name" value="Porins"/>
    <property type="match status" value="1"/>
</dbReference>
<accession>A0ABR6KIX5</accession>
<evidence type="ECO:0000256" key="5">
    <source>
        <dbReference type="ARBA" id="ARBA00022729"/>
    </source>
</evidence>
<dbReference type="Proteomes" id="UP000533637">
    <property type="component" value="Unassembled WGS sequence"/>
</dbReference>
<dbReference type="InterPro" id="IPR036942">
    <property type="entry name" value="Beta-barrel_TonB_sf"/>
</dbReference>
<dbReference type="PANTHER" id="PTHR30069">
    <property type="entry name" value="TONB-DEPENDENT OUTER MEMBRANE RECEPTOR"/>
    <property type="match status" value="1"/>
</dbReference>
<dbReference type="InterPro" id="IPR039426">
    <property type="entry name" value="TonB-dep_rcpt-like"/>
</dbReference>
<keyword evidence="3 10" id="KW-1134">Transmembrane beta strand</keyword>
<dbReference type="InterPro" id="IPR037066">
    <property type="entry name" value="Plug_dom_sf"/>
</dbReference>
<keyword evidence="2 10" id="KW-0813">Transport</keyword>
<dbReference type="Pfam" id="PF00593">
    <property type="entry name" value="TonB_dep_Rec_b-barrel"/>
    <property type="match status" value="1"/>
</dbReference>
<keyword evidence="9 10" id="KW-0998">Cell outer membrane</keyword>
<comment type="caution">
    <text evidence="13">The sequence shown here is derived from an EMBL/GenBank/DDBJ whole genome shotgun (WGS) entry which is preliminary data.</text>
</comment>
<dbReference type="Gene3D" id="2.170.130.10">
    <property type="entry name" value="TonB-dependent receptor, plug domain"/>
    <property type="match status" value="1"/>
</dbReference>
<keyword evidence="14" id="KW-1185">Reference proteome</keyword>
<evidence type="ECO:0000256" key="2">
    <source>
        <dbReference type="ARBA" id="ARBA00022448"/>
    </source>
</evidence>
<evidence type="ECO:0000313" key="13">
    <source>
        <dbReference type="EMBL" id="MBB4621386.1"/>
    </source>
</evidence>
<dbReference type="Gene3D" id="2.40.170.20">
    <property type="entry name" value="TonB-dependent receptor, beta-barrel domain"/>
    <property type="match status" value="1"/>
</dbReference>
<keyword evidence="5 11" id="KW-0732">Signal</keyword>
<comment type="subcellular location">
    <subcellularLocation>
        <location evidence="1 10">Cell outer membrane</location>
        <topology evidence="1 10">Multi-pass membrane protein</topology>
    </subcellularLocation>
</comment>
<keyword evidence="7 10" id="KW-0472">Membrane</keyword>
<dbReference type="InterPro" id="IPR000531">
    <property type="entry name" value="Beta-barrel_TonB"/>
</dbReference>
<evidence type="ECO:0000256" key="9">
    <source>
        <dbReference type="ARBA" id="ARBA00023237"/>
    </source>
</evidence>
<comment type="similarity">
    <text evidence="10">Belongs to the TonB-dependent receptor family.</text>
</comment>
<evidence type="ECO:0000256" key="4">
    <source>
        <dbReference type="ARBA" id="ARBA00022692"/>
    </source>
</evidence>
<evidence type="ECO:0000256" key="6">
    <source>
        <dbReference type="ARBA" id="ARBA00023077"/>
    </source>
</evidence>
<evidence type="ECO:0000313" key="14">
    <source>
        <dbReference type="Proteomes" id="UP000533637"/>
    </source>
</evidence>
<evidence type="ECO:0000259" key="12">
    <source>
        <dbReference type="Pfam" id="PF00593"/>
    </source>
</evidence>
<organism evidence="13 14">
    <name type="scientific">Parabacteroides faecis</name>
    <dbReference type="NCBI Taxonomy" id="1217282"/>
    <lineage>
        <taxon>Bacteria</taxon>
        <taxon>Pseudomonadati</taxon>
        <taxon>Bacteroidota</taxon>
        <taxon>Bacteroidia</taxon>
        <taxon>Bacteroidales</taxon>
        <taxon>Tannerellaceae</taxon>
        <taxon>Parabacteroides</taxon>
    </lineage>
</organism>
<keyword evidence="8 13" id="KW-0675">Receptor</keyword>
<keyword evidence="4 10" id="KW-0812">Transmembrane</keyword>
<proteinExistence type="inferred from homology"/>
<evidence type="ECO:0000256" key="1">
    <source>
        <dbReference type="ARBA" id="ARBA00004571"/>
    </source>
</evidence>
<evidence type="ECO:0000256" key="10">
    <source>
        <dbReference type="PROSITE-ProRule" id="PRU01360"/>
    </source>
</evidence>
<feature type="signal peptide" evidence="11">
    <location>
        <begin position="1"/>
        <end position="21"/>
    </location>
</feature>
<dbReference type="PANTHER" id="PTHR30069:SF29">
    <property type="entry name" value="HEMOGLOBIN AND HEMOGLOBIN-HAPTOGLOBIN-BINDING PROTEIN 1-RELATED"/>
    <property type="match status" value="1"/>
</dbReference>
<feature type="chain" id="PRO_5045440046" evidence="11">
    <location>
        <begin position="22"/>
        <end position="646"/>
    </location>
</feature>
<evidence type="ECO:0000256" key="7">
    <source>
        <dbReference type="ARBA" id="ARBA00023136"/>
    </source>
</evidence>
<evidence type="ECO:0000256" key="11">
    <source>
        <dbReference type="SAM" id="SignalP"/>
    </source>
</evidence>
<dbReference type="PROSITE" id="PS52016">
    <property type="entry name" value="TONB_DEPENDENT_REC_3"/>
    <property type="match status" value="1"/>
</dbReference>
<keyword evidence="6" id="KW-0798">TonB box</keyword>
<dbReference type="RefSeq" id="WP_183669643.1">
    <property type="nucleotide sequence ID" value="NZ_BMPB01000002.1"/>
</dbReference>
<reference evidence="13 14" key="1">
    <citation type="submission" date="2020-08" db="EMBL/GenBank/DDBJ databases">
        <title>Genomic Encyclopedia of Type Strains, Phase IV (KMG-IV): sequencing the most valuable type-strain genomes for metagenomic binning, comparative biology and taxonomic classification.</title>
        <authorList>
            <person name="Goeker M."/>
        </authorList>
    </citation>
    <scope>NUCLEOTIDE SEQUENCE [LARGE SCALE GENOMIC DNA]</scope>
    <source>
        <strain evidence="13 14">DSM 102983</strain>
    </source>
</reference>
<protein>
    <submittedName>
        <fullName evidence="13">Iron complex outermembrane receptor protein</fullName>
    </submittedName>
</protein>
<gene>
    <name evidence="13" type="ORF">GGQ57_001280</name>
</gene>
<sequence>MNIRISSFVFCLLLFSLVEGKAQTSITDTVIQIRNVTVSAERRQRDNNIGSRRSDIQSVLLESSKTQTLGELLSENSLVYIKSLGQGGLSTSSFRGTSSSHTQVNWNGITINPIMGGSFDFSQFPNFFTDEVTLFHGNTYLKNGTGAFGGSINMNTRPDWNKETNRFRALLEYGANDTYTGGLAYRHVTSRLLSNTRLYYQQSDNDFKYLNKVLQKDPFYERRKEAKYWQGGLMQELYYKLGDSQQLSLAGWYMYNRNQLPQPILVNKKQHELQVTQNVRLNAGYQLVEGKHNFKANLAYLRDDLHYTQRFDGDYRGTDSDNKSNSLIVKTDYTYHFRENLELGGSLNYRYDWVHTNNYDDPIKRNTVTLTTNLVWRPKERTTLNLQLMGEQNDHLFMPTFSAGASYALIRDLLDVKGSVAYNYHYPTLNDLYWVPGGNPDLNPEKGFAYDATVSLNKTLGNFSFKLDASYYLMTVKDWIVWLPTQQTYLWSPKNIQKVFSHGAEIMGEVGLKTGVFSHRVIANYGYSPAINKTRSSDKDATVDKQLPYIPLHKWNLHYLLQVKDFSFKYGVAFTDKRYTSTDEEYSTVAFTIHDAEAGYMFHFPKSRYKAEFKLRVNNIFNAYYESTEFYPMPLRRFFGSMMFYF</sequence>